<comment type="caution">
    <text evidence="1">The sequence shown here is derived from an EMBL/GenBank/DDBJ whole genome shotgun (WGS) entry which is preliminary data.</text>
</comment>
<reference evidence="1" key="1">
    <citation type="journal article" date="2019" name="bioRxiv">
        <title>The Genome of the Zebra Mussel, Dreissena polymorpha: A Resource for Invasive Species Research.</title>
        <authorList>
            <person name="McCartney M.A."/>
            <person name="Auch B."/>
            <person name="Kono T."/>
            <person name="Mallez S."/>
            <person name="Zhang Y."/>
            <person name="Obille A."/>
            <person name="Becker A."/>
            <person name="Abrahante J.E."/>
            <person name="Garbe J."/>
            <person name="Badalamenti J.P."/>
            <person name="Herman A."/>
            <person name="Mangelson H."/>
            <person name="Liachko I."/>
            <person name="Sullivan S."/>
            <person name="Sone E.D."/>
            <person name="Koren S."/>
            <person name="Silverstein K.A.T."/>
            <person name="Beckman K.B."/>
            <person name="Gohl D.M."/>
        </authorList>
    </citation>
    <scope>NUCLEOTIDE SEQUENCE</scope>
    <source>
        <strain evidence="1">Duluth1</strain>
        <tissue evidence="1">Whole animal</tissue>
    </source>
</reference>
<organism evidence="1 2">
    <name type="scientific">Dreissena polymorpha</name>
    <name type="common">Zebra mussel</name>
    <name type="synonym">Mytilus polymorpha</name>
    <dbReference type="NCBI Taxonomy" id="45954"/>
    <lineage>
        <taxon>Eukaryota</taxon>
        <taxon>Metazoa</taxon>
        <taxon>Spiralia</taxon>
        <taxon>Lophotrochozoa</taxon>
        <taxon>Mollusca</taxon>
        <taxon>Bivalvia</taxon>
        <taxon>Autobranchia</taxon>
        <taxon>Heteroconchia</taxon>
        <taxon>Euheterodonta</taxon>
        <taxon>Imparidentia</taxon>
        <taxon>Neoheterodontei</taxon>
        <taxon>Myida</taxon>
        <taxon>Dreissenoidea</taxon>
        <taxon>Dreissenidae</taxon>
        <taxon>Dreissena</taxon>
    </lineage>
</organism>
<reference evidence="1" key="2">
    <citation type="submission" date="2020-11" db="EMBL/GenBank/DDBJ databases">
        <authorList>
            <person name="McCartney M.A."/>
            <person name="Auch B."/>
            <person name="Kono T."/>
            <person name="Mallez S."/>
            <person name="Becker A."/>
            <person name="Gohl D.M."/>
            <person name="Silverstein K.A.T."/>
            <person name="Koren S."/>
            <person name="Bechman K.B."/>
            <person name="Herman A."/>
            <person name="Abrahante J.E."/>
            <person name="Garbe J."/>
        </authorList>
    </citation>
    <scope>NUCLEOTIDE SEQUENCE</scope>
    <source>
        <strain evidence="1">Duluth1</strain>
        <tissue evidence="1">Whole animal</tissue>
    </source>
</reference>
<proteinExistence type="predicted"/>
<protein>
    <submittedName>
        <fullName evidence="1">Uncharacterized protein</fullName>
    </submittedName>
</protein>
<dbReference type="Proteomes" id="UP000828390">
    <property type="component" value="Unassembled WGS sequence"/>
</dbReference>
<dbReference type="EMBL" id="JAIWYP010000001">
    <property type="protein sequence ID" value="KAH3887381.1"/>
    <property type="molecule type" value="Genomic_DNA"/>
</dbReference>
<evidence type="ECO:0000313" key="2">
    <source>
        <dbReference type="Proteomes" id="UP000828390"/>
    </source>
</evidence>
<sequence>MLEERYSKETCKSVYTDWAVTGGKLELTRRNQTDRHQLCMLQSGAGSLDPCCKHHQQQSRPRLLIFLPYNAWSGMEAQTTNTLSPLAAKH</sequence>
<accession>A0A9D4N3Y5</accession>
<keyword evidence="2" id="KW-1185">Reference proteome</keyword>
<evidence type="ECO:0000313" key="1">
    <source>
        <dbReference type="EMBL" id="KAH3887381.1"/>
    </source>
</evidence>
<name>A0A9D4N3Y5_DREPO</name>
<dbReference type="AlphaFoldDB" id="A0A9D4N3Y5"/>
<gene>
    <name evidence="1" type="ORF">DPMN_011397</name>
</gene>